<gene>
    <name evidence="1" type="ORF">QQ91_0014395</name>
</gene>
<organism evidence="1 2">
    <name type="scientific">Lyngbya confervoides BDU141951</name>
    <dbReference type="NCBI Taxonomy" id="1574623"/>
    <lineage>
        <taxon>Bacteria</taxon>
        <taxon>Bacillati</taxon>
        <taxon>Cyanobacteriota</taxon>
        <taxon>Cyanophyceae</taxon>
        <taxon>Oscillatoriophycideae</taxon>
        <taxon>Oscillatoriales</taxon>
        <taxon>Microcoleaceae</taxon>
        <taxon>Lyngbya</taxon>
    </lineage>
</organism>
<name>A0ABD4T6Y3_9CYAN</name>
<dbReference type="AlphaFoldDB" id="A0ABD4T6Y3"/>
<accession>A0ABD4T6Y3</accession>
<evidence type="ECO:0000313" key="2">
    <source>
        <dbReference type="Proteomes" id="UP000031561"/>
    </source>
</evidence>
<dbReference type="EMBL" id="JTHE03000083">
    <property type="protein sequence ID" value="MCM1984010.1"/>
    <property type="molecule type" value="Genomic_DNA"/>
</dbReference>
<dbReference type="RefSeq" id="WP_166282879.1">
    <property type="nucleotide sequence ID" value="NZ_JTHE03000083.1"/>
</dbReference>
<keyword evidence="2" id="KW-1185">Reference proteome</keyword>
<dbReference type="Proteomes" id="UP000031561">
    <property type="component" value="Unassembled WGS sequence"/>
</dbReference>
<evidence type="ECO:0000313" key="1">
    <source>
        <dbReference type="EMBL" id="MCM1984010.1"/>
    </source>
</evidence>
<comment type="caution">
    <text evidence="1">The sequence shown here is derived from an EMBL/GenBank/DDBJ whole genome shotgun (WGS) entry which is preliminary data.</text>
</comment>
<proteinExistence type="predicted"/>
<protein>
    <submittedName>
        <fullName evidence="1">Uncharacterized protein</fullName>
    </submittedName>
</protein>
<sequence length="45" mass="4939">MVGDSFIQDSGLRRSLGLLLLGLLLGSKGYASYVRRQLDQGRGDR</sequence>
<reference evidence="1 2" key="1">
    <citation type="journal article" date="2015" name="Genome Announc.">
        <title>Draft Genome Sequence of Filamentous Marine Cyanobacterium Lyngbya confervoides Strain BDU141951.</title>
        <authorList>
            <person name="Chandrababunaidu M.M."/>
            <person name="Sen D."/>
            <person name="Tripathy S."/>
        </authorList>
    </citation>
    <scope>NUCLEOTIDE SEQUENCE [LARGE SCALE GENOMIC DNA]</scope>
    <source>
        <strain evidence="1 2">BDU141951</strain>
    </source>
</reference>